<dbReference type="EMBL" id="CP000270">
    <property type="protein sequence ID" value="ABE31500.1"/>
    <property type="molecule type" value="Genomic_DNA"/>
</dbReference>
<name>Q13WN9_PARXL</name>
<evidence type="ECO:0000313" key="2">
    <source>
        <dbReference type="EMBL" id="ABE31500.1"/>
    </source>
</evidence>
<keyword evidence="3" id="KW-1185">Reference proteome</keyword>
<dbReference type="AlphaFoldDB" id="Q13WN9"/>
<gene>
    <name evidence="2" type="ORF">Bxe_A1454</name>
</gene>
<reference evidence="2 3" key="1">
    <citation type="journal article" date="2006" name="Proc. Natl. Acad. Sci. U.S.A.">
        <title>Burkholderia xenovorans LB400 harbors a multi-replicon, 9.73-Mbp genome shaped for versatility.</title>
        <authorList>
            <person name="Chain P.S."/>
            <person name="Denef V.J."/>
            <person name="Konstantinidis K.T."/>
            <person name="Vergez L.M."/>
            <person name="Agullo L."/>
            <person name="Reyes V.L."/>
            <person name="Hauser L."/>
            <person name="Cordova M."/>
            <person name="Gomez L."/>
            <person name="Gonzalez M."/>
            <person name="Land M."/>
            <person name="Lao V."/>
            <person name="Larimer F."/>
            <person name="LiPuma J.J."/>
            <person name="Mahenthiralingam E."/>
            <person name="Malfatti S.A."/>
            <person name="Marx C.J."/>
            <person name="Parnell J.J."/>
            <person name="Ramette A."/>
            <person name="Richardson P."/>
            <person name="Seeger M."/>
            <person name="Smith D."/>
            <person name="Spilker T."/>
            <person name="Sul W.J."/>
            <person name="Tsoi T.V."/>
            <person name="Ulrich L.E."/>
            <person name="Zhulin I.B."/>
            <person name="Tiedje J.M."/>
        </authorList>
    </citation>
    <scope>NUCLEOTIDE SEQUENCE [LARGE SCALE GENOMIC DNA]</scope>
    <source>
        <strain evidence="2 3">LB400</strain>
    </source>
</reference>
<dbReference type="Proteomes" id="UP000001817">
    <property type="component" value="Chromosome 1"/>
</dbReference>
<sequence>MFAASITRGSDSGDRCEHEARVTYKYACHEAFMKYDAYHPSSEVRRVPPSSRKKTRRGSSPRRALPIPHARRCKAPAVCFL</sequence>
<feature type="region of interest" description="Disordered" evidence="1">
    <location>
        <begin position="41"/>
        <end position="67"/>
    </location>
</feature>
<feature type="compositionally biased region" description="Basic residues" evidence="1">
    <location>
        <begin position="51"/>
        <end position="60"/>
    </location>
</feature>
<accession>Q13WN9</accession>
<dbReference type="KEGG" id="bxe:Bxe_A1454"/>
<evidence type="ECO:0000313" key="3">
    <source>
        <dbReference type="Proteomes" id="UP000001817"/>
    </source>
</evidence>
<organism evidence="2 3">
    <name type="scientific">Paraburkholderia xenovorans (strain LB400)</name>
    <dbReference type="NCBI Taxonomy" id="266265"/>
    <lineage>
        <taxon>Bacteria</taxon>
        <taxon>Pseudomonadati</taxon>
        <taxon>Pseudomonadota</taxon>
        <taxon>Betaproteobacteria</taxon>
        <taxon>Burkholderiales</taxon>
        <taxon>Burkholderiaceae</taxon>
        <taxon>Paraburkholderia</taxon>
    </lineage>
</organism>
<proteinExistence type="predicted"/>
<protein>
    <submittedName>
        <fullName evidence="2">Uncharacterized protein</fullName>
    </submittedName>
</protein>
<evidence type="ECO:0000256" key="1">
    <source>
        <dbReference type="SAM" id="MobiDB-lite"/>
    </source>
</evidence>